<accession>A0A4D6XE30</accession>
<dbReference type="PRINTS" id="PR00032">
    <property type="entry name" value="HTHARAC"/>
</dbReference>
<dbReference type="NCBIfam" id="NF007243">
    <property type="entry name" value="PRK09685.1"/>
    <property type="match status" value="1"/>
</dbReference>
<dbReference type="EMBL" id="CP039371">
    <property type="protein sequence ID" value="QCI12898.1"/>
    <property type="molecule type" value="Genomic_DNA"/>
</dbReference>
<gene>
    <name evidence="7" type="primary">feaR</name>
    <name evidence="7" type="ORF">E6B08_16625</name>
</gene>
<dbReference type="OrthoDB" id="5740883at2"/>
<sequence>MAADWHTQMQPGCWHLSTLQRCVMNQLQTFGDRLQGSVGYQLWESTLAEQCGAFHPEPPVSQGIESFQGAICPAQPGFGAKIASNSSHIHRSAKDIKRDGHDFFYLVHQLSGSAVMEHCGTQTVIGPGDLVLLDSARPSDFYFSGLSEQISLVIPRHKLDSSQPNSRLLLNQKLCANTRIGAIAGFITQQFFEDTGPAADCEAVMEALIGVIRPSFVCRPDDAPTSYQAQVQKSFFEKAQRYIEARLGNFELTPDLIASDLGTSKRTLHRAFAQQGLSIGKYILERRLDRCAAAFDRETDLQKISAVAFAWGFNDVSHFSRAFKNRFGVSPRGFKNRNGGQLVTALPASS</sequence>
<keyword evidence="2" id="KW-0238">DNA-binding</keyword>
<evidence type="ECO:0000256" key="4">
    <source>
        <dbReference type="ARBA" id="ARBA00023163"/>
    </source>
</evidence>
<dbReference type="InterPro" id="IPR009057">
    <property type="entry name" value="Homeodomain-like_sf"/>
</dbReference>
<evidence type="ECO:0000313" key="7">
    <source>
        <dbReference type="EMBL" id="QCI12898.1"/>
    </source>
</evidence>
<dbReference type="PROSITE" id="PS01124">
    <property type="entry name" value="HTH_ARAC_FAMILY_2"/>
    <property type="match status" value="1"/>
</dbReference>
<dbReference type="GO" id="GO:0043565">
    <property type="term" value="F:sequence-specific DNA binding"/>
    <property type="evidence" value="ECO:0007669"/>
    <property type="project" value="InterPro"/>
</dbReference>
<organism evidence="7 8">
    <name type="scientific">Pseudomonas putida</name>
    <name type="common">Arthrobacter siderocapsulatus</name>
    <dbReference type="NCBI Taxonomy" id="303"/>
    <lineage>
        <taxon>Bacteria</taxon>
        <taxon>Pseudomonadati</taxon>
        <taxon>Pseudomonadota</taxon>
        <taxon>Gammaproteobacteria</taxon>
        <taxon>Pseudomonadales</taxon>
        <taxon>Pseudomonadaceae</taxon>
        <taxon>Pseudomonas</taxon>
    </lineage>
</organism>
<evidence type="ECO:0000256" key="2">
    <source>
        <dbReference type="ARBA" id="ARBA00023125"/>
    </source>
</evidence>
<dbReference type="Gene3D" id="1.10.10.60">
    <property type="entry name" value="Homeodomain-like"/>
    <property type="match status" value="1"/>
</dbReference>
<dbReference type="InterPro" id="IPR018060">
    <property type="entry name" value="HTH_AraC"/>
</dbReference>
<dbReference type="InterPro" id="IPR020449">
    <property type="entry name" value="Tscrpt_reg_AraC-type_HTH"/>
</dbReference>
<comment type="function">
    <text evidence="5">Regulatory protein of the TOL plasmid xyl operons. XylS activates the xylXYZLTEGFJQKIH operon required for the degradation of toluene, m-xylene and p-xylene.</text>
</comment>
<protein>
    <submittedName>
        <fullName evidence="7">Transcriptional regulator FeaR</fullName>
    </submittedName>
</protein>
<dbReference type="GO" id="GO:0003700">
    <property type="term" value="F:DNA-binding transcription factor activity"/>
    <property type="evidence" value="ECO:0007669"/>
    <property type="project" value="InterPro"/>
</dbReference>
<evidence type="ECO:0000256" key="5">
    <source>
        <dbReference type="ARBA" id="ARBA00037345"/>
    </source>
</evidence>
<dbReference type="SUPFAM" id="SSF46689">
    <property type="entry name" value="Homeodomain-like"/>
    <property type="match status" value="1"/>
</dbReference>
<evidence type="ECO:0000259" key="6">
    <source>
        <dbReference type="PROSITE" id="PS01124"/>
    </source>
</evidence>
<dbReference type="PANTHER" id="PTHR46796:SF6">
    <property type="entry name" value="ARAC SUBFAMILY"/>
    <property type="match status" value="1"/>
</dbReference>
<dbReference type="Pfam" id="PF14525">
    <property type="entry name" value="AraC_binding_2"/>
    <property type="match status" value="1"/>
</dbReference>
<evidence type="ECO:0000256" key="1">
    <source>
        <dbReference type="ARBA" id="ARBA00023015"/>
    </source>
</evidence>
<dbReference type="AlphaFoldDB" id="A0A4D6XE30"/>
<keyword evidence="3" id="KW-0010">Activator</keyword>
<dbReference type="Pfam" id="PF12833">
    <property type="entry name" value="HTH_18"/>
    <property type="match status" value="1"/>
</dbReference>
<feature type="domain" description="HTH araC/xylS-type" evidence="6">
    <location>
        <begin position="237"/>
        <end position="337"/>
    </location>
</feature>
<reference evidence="8" key="1">
    <citation type="submission" date="2019-04" db="EMBL/GenBank/DDBJ databases">
        <title>Genome sequence of Pseudomonas putida 1290, an auxin catabolizing strain.</title>
        <authorList>
            <person name="Laird T.S."/>
            <person name="Leveau J.H.J."/>
        </authorList>
    </citation>
    <scope>NUCLEOTIDE SEQUENCE [LARGE SCALE GENOMIC DNA]</scope>
    <source>
        <strain evidence="8">1290</strain>
    </source>
</reference>
<evidence type="ECO:0000256" key="3">
    <source>
        <dbReference type="ARBA" id="ARBA00023159"/>
    </source>
</evidence>
<dbReference type="InterPro" id="IPR035418">
    <property type="entry name" value="AraC-bd_2"/>
</dbReference>
<dbReference type="PANTHER" id="PTHR46796">
    <property type="entry name" value="HTH-TYPE TRANSCRIPTIONAL ACTIVATOR RHAS-RELATED"/>
    <property type="match status" value="1"/>
</dbReference>
<dbReference type="Proteomes" id="UP000298551">
    <property type="component" value="Chromosome"/>
</dbReference>
<dbReference type="SMART" id="SM00342">
    <property type="entry name" value="HTH_ARAC"/>
    <property type="match status" value="1"/>
</dbReference>
<dbReference type="InterPro" id="IPR050204">
    <property type="entry name" value="AraC_XylS_family_regulators"/>
</dbReference>
<evidence type="ECO:0000313" key="8">
    <source>
        <dbReference type="Proteomes" id="UP000298551"/>
    </source>
</evidence>
<keyword evidence="4" id="KW-0804">Transcription</keyword>
<dbReference type="InterPro" id="IPR037923">
    <property type="entry name" value="HTH-like"/>
</dbReference>
<proteinExistence type="predicted"/>
<name>A0A4D6XE30_PSEPU</name>
<dbReference type="SUPFAM" id="SSF51215">
    <property type="entry name" value="Regulatory protein AraC"/>
    <property type="match status" value="1"/>
</dbReference>
<keyword evidence="1" id="KW-0805">Transcription regulation</keyword>